<accession>A0ABS5IM91</accession>
<evidence type="ECO:0000313" key="3">
    <source>
        <dbReference type="Proteomes" id="UP000678243"/>
    </source>
</evidence>
<keyword evidence="1" id="KW-0862">Zinc</keyword>
<dbReference type="SUPFAM" id="SSF102588">
    <property type="entry name" value="LmbE-like"/>
    <property type="match status" value="1"/>
</dbReference>
<reference evidence="2 3" key="1">
    <citation type="submission" date="2021-04" db="EMBL/GenBank/DDBJ databases">
        <title>Whole genome analysis of root endophytic bacterium Microbacterium paraoxydans ku-mp colonizing RP-bio226 rice variety.</title>
        <authorList>
            <person name="Ulaganathan K."/>
            <person name="Latha B."/>
        </authorList>
    </citation>
    <scope>NUCLEOTIDE SEQUENCE [LARGE SCALE GENOMIC DNA]</scope>
    <source>
        <strain evidence="3">ku-mp</strain>
    </source>
</reference>
<dbReference type="InterPro" id="IPR024078">
    <property type="entry name" value="LmbE-like_dom_sf"/>
</dbReference>
<sequence length="253" mass="27607">MTARSADQPDLSTLSVLAIGAHPDDIEILCGGTMALYAEAGARVTFAIATNGEVGGGDPDPAAIAARRLAEAEASTSQLGAELIWMGFPDEMLFNDRPTREAFIDAYRRARPDVVFVHSTDDYHPDHRIAGQIAIDSRIPAAVPHVRTRYAALDRIPHLFVMDTLGGIAFEPEHLVDITAQQTRKEGLLRLHASQVDWMAQAYGDDYIADARRQAEVRATGTEWTFVEGFRSVPTYPVTGGPELLPGNWRPAD</sequence>
<dbReference type="Gene3D" id="3.40.50.10320">
    <property type="entry name" value="LmbE-like"/>
    <property type="match status" value="1"/>
</dbReference>
<dbReference type="PANTHER" id="PTHR12993:SF30">
    <property type="entry name" value="N-ACETYL-ALPHA-D-GLUCOSAMINYL L-MALATE DEACETYLASE 1"/>
    <property type="match status" value="1"/>
</dbReference>
<evidence type="ECO:0000256" key="1">
    <source>
        <dbReference type="ARBA" id="ARBA00022833"/>
    </source>
</evidence>
<dbReference type="PANTHER" id="PTHR12993">
    <property type="entry name" value="N-ACETYLGLUCOSAMINYL-PHOSPHATIDYLINOSITOL DE-N-ACETYLASE-RELATED"/>
    <property type="match status" value="1"/>
</dbReference>
<dbReference type="Pfam" id="PF02585">
    <property type="entry name" value="PIG-L"/>
    <property type="match status" value="1"/>
</dbReference>
<gene>
    <name evidence="2" type="ORF">KE274_08075</name>
</gene>
<dbReference type="InterPro" id="IPR003737">
    <property type="entry name" value="GlcNAc_PI_deacetylase-related"/>
</dbReference>
<organism evidence="2 3">
    <name type="scientific">Microbacterium paraoxydans</name>
    <dbReference type="NCBI Taxonomy" id="199592"/>
    <lineage>
        <taxon>Bacteria</taxon>
        <taxon>Bacillati</taxon>
        <taxon>Actinomycetota</taxon>
        <taxon>Actinomycetes</taxon>
        <taxon>Micrococcales</taxon>
        <taxon>Microbacteriaceae</taxon>
        <taxon>Microbacterium</taxon>
    </lineage>
</organism>
<dbReference type="EMBL" id="JAGTUK010000002">
    <property type="protein sequence ID" value="MBS0024068.1"/>
    <property type="molecule type" value="Genomic_DNA"/>
</dbReference>
<evidence type="ECO:0000313" key="2">
    <source>
        <dbReference type="EMBL" id="MBS0024068.1"/>
    </source>
</evidence>
<protein>
    <submittedName>
        <fullName evidence="2">PIG-L family deacetylase</fullName>
    </submittedName>
</protein>
<comment type="caution">
    <text evidence="2">The sequence shown here is derived from an EMBL/GenBank/DDBJ whole genome shotgun (WGS) entry which is preliminary data.</text>
</comment>
<dbReference type="RefSeq" id="WP_211542604.1">
    <property type="nucleotide sequence ID" value="NZ_JAGTUK010000002.1"/>
</dbReference>
<dbReference type="Proteomes" id="UP000678243">
    <property type="component" value="Unassembled WGS sequence"/>
</dbReference>
<proteinExistence type="predicted"/>
<keyword evidence="3" id="KW-1185">Reference proteome</keyword>
<name>A0ABS5IM91_9MICO</name>